<organism evidence="1 2">
    <name type="scientific">Halobacteriovorax marinus</name>
    <dbReference type="NCBI Taxonomy" id="97084"/>
    <lineage>
        <taxon>Bacteria</taxon>
        <taxon>Pseudomonadati</taxon>
        <taxon>Bdellovibrionota</taxon>
        <taxon>Bacteriovoracia</taxon>
        <taxon>Bacteriovoracales</taxon>
        <taxon>Halobacteriovoraceae</taxon>
        <taxon>Halobacteriovorax</taxon>
    </lineage>
</organism>
<evidence type="ECO:0000313" key="1">
    <source>
        <dbReference type="EMBL" id="OUR96622.1"/>
    </source>
</evidence>
<evidence type="ECO:0000313" key="2">
    <source>
        <dbReference type="Proteomes" id="UP000196531"/>
    </source>
</evidence>
<proteinExistence type="predicted"/>
<protein>
    <submittedName>
        <fullName evidence="1">Uncharacterized protein</fullName>
    </submittedName>
</protein>
<name>A0A1Y5FDD1_9BACT</name>
<gene>
    <name evidence="1" type="ORF">A9Q84_09765</name>
</gene>
<sequence>MAIRLNDITSKTKERKEQAQLIDKERVLRPWETFEKLGAQTRTIGAREAVKSAREKVKSNNELVDRLRDGFVEMEKARNWDDEVNDKQIKLDSDIKDLSSTLKKINTKPGVISFFKEMFKAQ</sequence>
<accession>A0A1Y5FDD1</accession>
<dbReference type="AlphaFoldDB" id="A0A1Y5FDD1"/>
<reference evidence="2" key="1">
    <citation type="journal article" date="2017" name="Proc. Natl. Acad. Sci. U.S.A.">
        <title>Simulation of Deepwater Horizon oil plume reveals substrate specialization within a complex community of hydrocarbon-degraders.</title>
        <authorList>
            <person name="Hu P."/>
            <person name="Dubinsky E.A."/>
            <person name="Probst A.J."/>
            <person name="Wang J."/>
            <person name="Sieber C.M.K."/>
            <person name="Tom L.M."/>
            <person name="Gardinali P."/>
            <person name="Banfield J.F."/>
            <person name="Atlas R.M."/>
            <person name="Andersen G.L."/>
        </authorList>
    </citation>
    <scope>NUCLEOTIDE SEQUENCE [LARGE SCALE GENOMIC DNA]</scope>
</reference>
<comment type="caution">
    <text evidence="1">The sequence shown here is derived from an EMBL/GenBank/DDBJ whole genome shotgun (WGS) entry which is preliminary data.</text>
</comment>
<dbReference type="Proteomes" id="UP000196531">
    <property type="component" value="Unassembled WGS sequence"/>
</dbReference>
<dbReference type="EMBL" id="MAAO01000006">
    <property type="protein sequence ID" value="OUR96622.1"/>
    <property type="molecule type" value="Genomic_DNA"/>
</dbReference>